<proteinExistence type="inferred from homology"/>
<comment type="cofactor">
    <cofactor evidence="1">
        <name>Zn(2+)</name>
        <dbReference type="ChEBI" id="CHEBI:29105"/>
    </cofactor>
</comment>
<keyword evidence="7" id="KW-0482">Metalloprotease</keyword>
<dbReference type="GO" id="GO:0046872">
    <property type="term" value="F:metal ion binding"/>
    <property type="evidence" value="ECO:0007669"/>
    <property type="project" value="UniProtKB-KW"/>
</dbReference>
<dbReference type="PANTHER" id="PTHR43690:SF17">
    <property type="entry name" value="PROTEIN YHJJ"/>
    <property type="match status" value="1"/>
</dbReference>
<feature type="domain" description="Peptidase M16 C-terminal" evidence="12">
    <location>
        <begin position="193"/>
        <end position="377"/>
    </location>
</feature>
<evidence type="ECO:0000256" key="1">
    <source>
        <dbReference type="ARBA" id="ARBA00001947"/>
    </source>
</evidence>
<dbReference type="InterPro" id="IPR050626">
    <property type="entry name" value="Peptidase_M16"/>
</dbReference>
<accession>A0A1N7EAN0</accession>
<dbReference type="EMBL" id="FTNV01000001">
    <property type="protein sequence ID" value="SIR85100.1"/>
    <property type="molecule type" value="Genomic_DNA"/>
</dbReference>
<evidence type="ECO:0000256" key="7">
    <source>
        <dbReference type="ARBA" id="ARBA00023049"/>
    </source>
</evidence>
<keyword evidence="6" id="KW-0862">Zinc</keyword>
<evidence type="ECO:0000256" key="2">
    <source>
        <dbReference type="ARBA" id="ARBA00007261"/>
    </source>
</evidence>
<feature type="signal peptide" evidence="10">
    <location>
        <begin position="1"/>
        <end position="18"/>
    </location>
</feature>
<dbReference type="AlphaFoldDB" id="A0A1N7EAN0"/>
<feature type="compositionally biased region" description="Polar residues" evidence="9">
    <location>
        <begin position="441"/>
        <end position="450"/>
    </location>
</feature>
<keyword evidence="3 13" id="KW-0645">Protease</keyword>
<dbReference type="Proteomes" id="UP000186019">
    <property type="component" value="Unassembled WGS sequence"/>
</dbReference>
<dbReference type="PROSITE" id="PS00143">
    <property type="entry name" value="INSULINASE"/>
    <property type="match status" value="1"/>
</dbReference>
<comment type="similarity">
    <text evidence="2 8">Belongs to the peptidase M16 family.</text>
</comment>
<dbReference type="OrthoDB" id="9811314at2"/>
<feature type="region of interest" description="Disordered" evidence="9">
    <location>
        <begin position="441"/>
        <end position="477"/>
    </location>
</feature>
<evidence type="ECO:0000256" key="10">
    <source>
        <dbReference type="SAM" id="SignalP"/>
    </source>
</evidence>
<dbReference type="InterPro" id="IPR001431">
    <property type="entry name" value="Pept_M16_Zn_BS"/>
</dbReference>
<evidence type="ECO:0000313" key="14">
    <source>
        <dbReference type="Proteomes" id="UP000186019"/>
    </source>
</evidence>
<keyword evidence="4" id="KW-0479">Metal-binding</keyword>
<evidence type="ECO:0000256" key="8">
    <source>
        <dbReference type="RuleBase" id="RU004447"/>
    </source>
</evidence>
<feature type="compositionally biased region" description="Low complexity" evidence="9">
    <location>
        <begin position="461"/>
        <end position="477"/>
    </location>
</feature>
<keyword evidence="5" id="KW-0378">Hydrolase</keyword>
<evidence type="ECO:0000256" key="3">
    <source>
        <dbReference type="ARBA" id="ARBA00022670"/>
    </source>
</evidence>
<dbReference type="InterPro" id="IPR011249">
    <property type="entry name" value="Metalloenz_LuxS/M16"/>
</dbReference>
<gene>
    <name evidence="13" type="ORF">SAMN05421666_0086</name>
</gene>
<dbReference type="InterPro" id="IPR011765">
    <property type="entry name" value="Pept_M16_N"/>
</dbReference>
<dbReference type="GO" id="GO:0004222">
    <property type="term" value="F:metalloendopeptidase activity"/>
    <property type="evidence" value="ECO:0007669"/>
    <property type="project" value="InterPro"/>
</dbReference>
<name>A0A1N7EAN0_9RHOB</name>
<evidence type="ECO:0000256" key="6">
    <source>
        <dbReference type="ARBA" id="ARBA00022833"/>
    </source>
</evidence>
<dbReference type="STRING" id="573024.SAMN05216208_2048"/>
<reference evidence="13 14" key="1">
    <citation type="submission" date="2017-01" db="EMBL/GenBank/DDBJ databases">
        <authorList>
            <person name="Mah S.A."/>
            <person name="Swanson W.J."/>
            <person name="Moy G.W."/>
            <person name="Vacquier V.D."/>
        </authorList>
    </citation>
    <scope>NUCLEOTIDE SEQUENCE [LARGE SCALE GENOMIC DNA]</scope>
    <source>
        <strain evidence="13 14">DSM 29590</strain>
    </source>
</reference>
<sequence>MRALMIAIMTLLPAAALAQENAGTGTDQVTSYTLDNGMEVVVIEDHRAPVVTHMVWYRAGSADEPPGSSGVAHFLEHLLFKGTDTLAPGEFSATVAKQGGSDNAFTSYDYTAYFQRVAADRLELMMKMEADRMVNLVLDEENVATERNVIIEERNQRVENNPNALFREQMNAAQYLNHRYGTPVIGWQHEQPKLTLQDARDFYSTYYAPNDAILVVAGDVQPDEVLALAQEHYGAIPANPDLPERMRPEEPRQMAARRLMMEDPRVAQPYLMRSYLAPERDPGAQEKAAALTILAEILGGGTTSLMAEKLQFDNEVAVQASAWYDAMSLDDTTFTLLVVPVPGVSLPDAEAAMDGVIASFLENGVDADQLERIKMQMRAAQIYARDDVNGLANRYGAALASSLTIEDVQDWPSVLQNVSAEDVMQAARDVFRPETSVTGYLSIPEATSDTGAKDTLRTDDPAPAAADTQDATTETTQ</sequence>
<dbReference type="Pfam" id="PF05193">
    <property type="entry name" value="Peptidase_M16_C"/>
    <property type="match status" value="1"/>
</dbReference>
<evidence type="ECO:0000256" key="5">
    <source>
        <dbReference type="ARBA" id="ARBA00022801"/>
    </source>
</evidence>
<feature type="chain" id="PRO_5009941292" evidence="10">
    <location>
        <begin position="19"/>
        <end position="477"/>
    </location>
</feature>
<dbReference type="GO" id="GO:0006508">
    <property type="term" value="P:proteolysis"/>
    <property type="evidence" value="ECO:0007669"/>
    <property type="project" value="UniProtKB-KW"/>
</dbReference>
<keyword evidence="10" id="KW-0732">Signal</keyword>
<feature type="compositionally biased region" description="Basic and acidic residues" evidence="9">
    <location>
        <begin position="451"/>
        <end position="460"/>
    </location>
</feature>
<evidence type="ECO:0000313" key="13">
    <source>
        <dbReference type="EMBL" id="SIR85100.1"/>
    </source>
</evidence>
<dbReference type="Gene3D" id="3.30.830.10">
    <property type="entry name" value="Metalloenzyme, LuxS/M16 peptidase-like"/>
    <property type="match status" value="2"/>
</dbReference>
<organism evidence="13 14">
    <name type="scientific">Roseovarius nanhaiticus</name>
    <dbReference type="NCBI Taxonomy" id="573024"/>
    <lineage>
        <taxon>Bacteria</taxon>
        <taxon>Pseudomonadati</taxon>
        <taxon>Pseudomonadota</taxon>
        <taxon>Alphaproteobacteria</taxon>
        <taxon>Rhodobacterales</taxon>
        <taxon>Roseobacteraceae</taxon>
        <taxon>Roseovarius</taxon>
    </lineage>
</organism>
<feature type="domain" description="Peptidase M16 N-terminal" evidence="11">
    <location>
        <begin position="40"/>
        <end position="185"/>
    </location>
</feature>
<dbReference type="InterPro" id="IPR007863">
    <property type="entry name" value="Peptidase_M16_C"/>
</dbReference>
<dbReference type="PANTHER" id="PTHR43690">
    <property type="entry name" value="NARDILYSIN"/>
    <property type="match status" value="1"/>
</dbReference>
<dbReference type="SUPFAM" id="SSF63411">
    <property type="entry name" value="LuxS/MPP-like metallohydrolase"/>
    <property type="match status" value="2"/>
</dbReference>
<protein>
    <submittedName>
        <fullName evidence="13">Zinc protease</fullName>
    </submittedName>
</protein>
<evidence type="ECO:0000259" key="12">
    <source>
        <dbReference type="Pfam" id="PF05193"/>
    </source>
</evidence>
<dbReference type="Pfam" id="PF00675">
    <property type="entry name" value="Peptidase_M16"/>
    <property type="match status" value="1"/>
</dbReference>
<evidence type="ECO:0000256" key="9">
    <source>
        <dbReference type="SAM" id="MobiDB-lite"/>
    </source>
</evidence>
<evidence type="ECO:0000259" key="11">
    <source>
        <dbReference type="Pfam" id="PF00675"/>
    </source>
</evidence>
<keyword evidence="14" id="KW-1185">Reference proteome</keyword>
<evidence type="ECO:0000256" key="4">
    <source>
        <dbReference type="ARBA" id="ARBA00022723"/>
    </source>
</evidence>